<dbReference type="SUPFAM" id="SSF116734">
    <property type="entry name" value="DNA methylase specificity domain"/>
    <property type="match status" value="2"/>
</dbReference>
<dbReference type="EMBL" id="AP018248">
    <property type="protein sequence ID" value="BAZ00152.1"/>
    <property type="molecule type" value="Genomic_DNA"/>
</dbReference>
<evidence type="ECO:0000256" key="2">
    <source>
        <dbReference type="ARBA" id="ARBA00022747"/>
    </source>
</evidence>
<comment type="similarity">
    <text evidence="1">Belongs to the type-I restriction system S methylase family.</text>
</comment>
<evidence type="ECO:0000256" key="1">
    <source>
        <dbReference type="ARBA" id="ARBA00010923"/>
    </source>
</evidence>
<keyword evidence="7" id="KW-1185">Reference proteome</keyword>
<dbReference type="AlphaFoldDB" id="A0A1Z4N3C4"/>
<dbReference type="GO" id="GO:0009307">
    <property type="term" value="P:DNA restriction-modification system"/>
    <property type="evidence" value="ECO:0007669"/>
    <property type="project" value="UniProtKB-KW"/>
</dbReference>
<dbReference type="InterPro" id="IPR000055">
    <property type="entry name" value="Restrct_endonuc_typeI_TRD"/>
</dbReference>
<dbReference type="GO" id="GO:0003677">
    <property type="term" value="F:DNA binding"/>
    <property type="evidence" value="ECO:0007669"/>
    <property type="project" value="UniProtKB-KW"/>
</dbReference>
<name>A0A1Z4N3C4_9CYAN</name>
<gene>
    <name evidence="6" type="ORF">NIES37_41360</name>
</gene>
<dbReference type="REBASE" id="208763">
    <property type="entry name" value="S.Tte7101ORF41340P"/>
</dbReference>
<proteinExistence type="inferred from homology"/>
<dbReference type="RefSeq" id="WP_096578834.1">
    <property type="nucleotide sequence ID" value="NZ_CAWNJS010000001.1"/>
</dbReference>
<evidence type="ECO:0000313" key="7">
    <source>
        <dbReference type="Proteomes" id="UP000218785"/>
    </source>
</evidence>
<dbReference type="InterPro" id="IPR051212">
    <property type="entry name" value="Type-I_RE_S_subunit"/>
</dbReference>
<organism evidence="6 7">
    <name type="scientific">Tolypothrix tenuis PCC 7101</name>
    <dbReference type="NCBI Taxonomy" id="231146"/>
    <lineage>
        <taxon>Bacteria</taxon>
        <taxon>Bacillati</taxon>
        <taxon>Cyanobacteriota</taxon>
        <taxon>Cyanophyceae</taxon>
        <taxon>Nostocales</taxon>
        <taxon>Tolypothrichaceae</taxon>
        <taxon>Tolypothrix</taxon>
    </lineage>
</organism>
<dbReference type="Pfam" id="PF01420">
    <property type="entry name" value="Methylase_S"/>
    <property type="match status" value="2"/>
</dbReference>
<evidence type="ECO:0000313" key="6">
    <source>
        <dbReference type="EMBL" id="BAZ00152.1"/>
    </source>
</evidence>
<evidence type="ECO:0000256" key="4">
    <source>
        <dbReference type="ARBA" id="ARBA00038652"/>
    </source>
</evidence>
<comment type="subunit">
    <text evidence="4">The methyltransferase is composed of M and S polypeptides.</text>
</comment>
<dbReference type="InterPro" id="IPR044946">
    <property type="entry name" value="Restrct_endonuc_typeI_TRD_sf"/>
</dbReference>
<dbReference type="Proteomes" id="UP000218785">
    <property type="component" value="Chromosome"/>
</dbReference>
<evidence type="ECO:0000256" key="3">
    <source>
        <dbReference type="ARBA" id="ARBA00023125"/>
    </source>
</evidence>
<keyword evidence="3" id="KW-0238">DNA-binding</keyword>
<evidence type="ECO:0000259" key="5">
    <source>
        <dbReference type="Pfam" id="PF01420"/>
    </source>
</evidence>
<feature type="domain" description="Type I restriction modification DNA specificity" evidence="5">
    <location>
        <begin position="85"/>
        <end position="266"/>
    </location>
</feature>
<reference evidence="6 7" key="1">
    <citation type="submission" date="2017-06" db="EMBL/GenBank/DDBJ databases">
        <title>Genome sequencing of cyanobaciteial culture collection at National Institute for Environmental Studies (NIES).</title>
        <authorList>
            <person name="Hirose Y."/>
            <person name="Shimura Y."/>
            <person name="Fujisawa T."/>
            <person name="Nakamura Y."/>
            <person name="Kawachi M."/>
        </authorList>
    </citation>
    <scope>NUCLEOTIDE SEQUENCE [LARGE SCALE GENOMIC DNA]</scope>
    <source>
        <strain evidence="6 7">NIES-37</strain>
    </source>
</reference>
<protein>
    <submittedName>
        <fullName evidence="6">Restriction modification system DNA specificity domain protein</fullName>
    </submittedName>
</protein>
<dbReference type="KEGG" id="ttq:NIES37_41360"/>
<dbReference type="PANTHER" id="PTHR43140:SF1">
    <property type="entry name" value="TYPE I RESTRICTION ENZYME ECOKI SPECIFICITY SUBUNIT"/>
    <property type="match status" value="1"/>
</dbReference>
<feature type="domain" description="Type I restriction modification DNA specificity" evidence="5">
    <location>
        <begin position="377"/>
        <end position="555"/>
    </location>
</feature>
<dbReference type="Gene3D" id="3.90.220.20">
    <property type="entry name" value="DNA methylase specificity domains"/>
    <property type="match status" value="2"/>
</dbReference>
<keyword evidence="2" id="KW-0680">Restriction system</keyword>
<accession>A0A1Z4N3C4</accession>
<dbReference type="CDD" id="cd17524">
    <property type="entry name" value="RMtype1_S_EcoUTORF5051P-TRD2-CR2_like"/>
    <property type="match status" value="1"/>
</dbReference>
<sequence length="574" mass="65354">MKVDTFFQNFELLTDAPNAIDKLRKIILQLAVMGKLTPQNPNDELASILLKIIKTQKEQLIKDKKIPKDKPLPLVVDSELPYEVPERWQWVRLGELAKVIEYGTSEKSSELGGDIPVFRMNNIRDGKLLFDNLKYLSAKIKDLPRLFLQKNDLLFNRTNSYELVGKTGVFKGDSNQYTFASYLIRISLLSEYISPDFVNLALNSTYFRQTQIEPEITQQCGQANFNGTKLKNTLIPLPPLAEQKRIVEKCDRLLSICDEIEKRQQQKQESIVRMNESAIAQLLSSQNPDEFRQHWQRICNNFDLFYSIPETIPKLRQAILQLAVQGKLVRQDSNDEPASKLVKRIRTKKDILIKEKKIKKSSLLPSVELEEIPYSIPDNWVWVRLDDISDIGTGSTPLTSNREYYIDGNIPWITSTATSQEFINSADIFITESAVADYRLRIYQPGALIVALYGQGKTRGQISQLRIAATINQACAAIVFFEAAEDLQVYVKRVFEKKYDELRELSAGGAQPNLNVGKIKETLIPLPPLAEQKRIVAKVDRLMSLCDTLEAKLKQGRDSSEKLMEVAAKQVLTA</sequence>
<dbReference type="PANTHER" id="PTHR43140">
    <property type="entry name" value="TYPE-1 RESTRICTION ENZYME ECOKI SPECIFICITY PROTEIN"/>
    <property type="match status" value="1"/>
</dbReference>